<dbReference type="AlphaFoldDB" id="A0A7K1SVF3"/>
<keyword evidence="4" id="KW-0547">Nucleotide-binding</keyword>
<dbReference type="PANTHER" id="PTHR43793:SF2">
    <property type="entry name" value="BIFUNCTIONAL PROTEIN HLDE"/>
    <property type="match status" value="1"/>
</dbReference>
<evidence type="ECO:0000313" key="10">
    <source>
        <dbReference type="Proteomes" id="UP000462014"/>
    </source>
</evidence>
<evidence type="ECO:0000256" key="2">
    <source>
        <dbReference type="ARBA" id="ARBA00022679"/>
    </source>
</evidence>
<keyword evidence="2 9" id="KW-0808">Transferase</keyword>
<dbReference type="PANTHER" id="PTHR43793">
    <property type="entry name" value="FAD SYNTHASE"/>
    <property type="match status" value="1"/>
</dbReference>
<reference evidence="9 10" key="1">
    <citation type="submission" date="2019-12" db="EMBL/GenBank/DDBJ databases">
        <title>Mucilaginibacter sp. HMF7410 genome sequencing and assembly.</title>
        <authorList>
            <person name="Kang H."/>
            <person name="Cha I."/>
            <person name="Kim H."/>
            <person name="Joh K."/>
        </authorList>
    </citation>
    <scope>NUCLEOTIDE SEQUENCE [LARGE SCALE GENOMIC DNA]</scope>
    <source>
        <strain evidence="9 10">HMF7410</strain>
    </source>
</reference>
<dbReference type="GO" id="GO:0005524">
    <property type="term" value="F:ATP binding"/>
    <property type="evidence" value="ECO:0007669"/>
    <property type="project" value="UniProtKB-KW"/>
</dbReference>
<dbReference type="Pfam" id="PF01467">
    <property type="entry name" value="CTP_transf_like"/>
    <property type="match status" value="1"/>
</dbReference>
<dbReference type="NCBIfam" id="TIGR02199">
    <property type="entry name" value="rfaE_dom_II"/>
    <property type="match status" value="1"/>
</dbReference>
<accession>A0A7K1SVF3</accession>
<organism evidence="9 10">
    <name type="scientific">Mucilaginibacter arboris</name>
    <dbReference type="NCBI Taxonomy" id="2682090"/>
    <lineage>
        <taxon>Bacteria</taxon>
        <taxon>Pseudomonadati</taxon>
        <taxon>Bacteroidota</taxon>
        <taxon>Sphingobacteriia</taxon>
        <taxon>Sphingobacteriales</taxon>
        <taxon>Sphingobacteriaceae</taxon>
        <taxon>Mucilaginibacter</taxon>
    </lineage>
</organism>
<dbReference type="GO" id="GO:0016779">
    <property type="term" value="F:nucleotidyltransferase activity"/>
    <property type="evidence" value="ECO:0007669"/>
    <property type="project" value="UniProtKB-KW"/>
</dbReference>
<dbReference type="InterPro" id="IPR004821">
    <property type="entry name" value="Cyt_trans-like"/>
</dbReference>
<comment type="caution">
    <text evidence="9">The sequence shown here is derived from an EMBL/GenBank/DDBJ whole genome shotgun (WGS) entry which is preliminary data.</text>
</comment>
<evidence type="ECO:0000256" key="3">
    <source>
        <dbReference type="ARBA" id="ARBA00022695"/>
    </source>
</evidence>
<evidence type="ECO:0000259" key="8">
    <source>
        <dbReference type="Pfam" id="PF01467"/>
    </source>
</evidence>
<keyword evidence="5" id="KW-0067">ATP-binding</keyword>
<proteinExistence type="predicted"/>
<sequence length="165" mass="17924">MLDKLAVVKSKIVSAEQAKHIVAAWRLTNQKIAFTNGCFDILHAGHVISLAGAASFGNRLIVGVNADASVKRLKSAGRPIQKEADRALLIAAMHFVDLVVVFEEDTPEKLIQLISPDVLVKGGDYKVEEIAGAQWVLDHGGKVELINYLDNSSSTNIIRKIREGL</sequence>
<gene>
    <name evidence="9" type="primary">rfaE2</name>
    <name evidence="9" type="ORF">GO621_07105</name>
</gene>
<dbReference type="SUPFAM" id="SSF52374">
    <property type="entry name" value="Nucleotidylyl transferase"/>
    <property type="match status" value="1"/>
</dbReference>
<feature type="domain" description="Cytidyltransferase-like" evidence="8">
    <location>
        <begin position="34"/>
        <end position="128"/>
    </location>
</feature>
<evidence type="ECO:0000256" key="1">
    <source>
        <dbReference type="ARBA" id="ARBA00012519"/>
    </source>
</evidence>
<evidence type="ECO:0000256" key="6">
    <source>
        <dbReference type="ARBA" id="ARBA00023277"/>
    </source>
</evidence>
<dbReference type="EMBL" id="WPIK01000005">
    <property type="protein sequence ID" value="MVN21301.1"/>
    <property type="molecule type" value="Genomic_DNA"/>
</dbReference>
<evidence type="ECO:0000256" key="5">
    <source>
        <dbReference type="ARBA" id="ARBA00022840"/>
    </source>
</evidence>
<protein>
    <recommendedName>
        <fullName evidence="1">D-glycero-beta-D-manno-heptose 1-phosphate adenylyltransferase</fullName>
        <ecNumber evidence="1">2.7.7.70</ecNumber>
    </recommendedName>
</protein>
<dbReference type="Gene3D" id="3.40.50.620">
    <property type="entry name" value="HUPs"/>
    <property type="match status" value="1"/>
</dbReference>
<evidence type="ECO:0000256" key="4">
    <source>
        <dbReference type="ARBA" id="ARBA00022741"/>
    </source>
</evidence>
<dbReference type="InterPro" id="IPR011914">
    <property type="entry name" value="RfaE_dom_II"/>
</dbReference>
<keyword evidence="6" id="KW-0119">Carbohydrate metabolism</keyword>
<keyword evidence="10" id="KW-1185">Reference proteome</keyword>
<dbReference type="InterPro" id="IPR050385">
    <property type="entry name" value="Archaeal_FAD_synthase"/>
</dbReference>
<dbReference type="GO" id="GO:0016773">
    <property type="term" value="F:phosphotransferase activity, alcohol group as acceptor"/>
    <property type="evidence" value="ECO:0007669"/>
    <property type="project" value="InterPro"/>
</dbReference>
<dbReference type="NCBIfam" id="TIGR00125">
    <property type="entry name" value="cyt_tran_rel"/>
    <property type="match status" value="1"/>
</dbReference>
<dbReference type="GO" id="GO:0005975">
    <property type="term" value="P:carbohydrate metabolic process"/>
    <property type="evidence" value="ECO:0007669"/>
    <property type="project" value="InterPro"/>
</dbReference>
<dbReference type="EC" id="2.7.7.70" evidence="1"/>
<evidence type="ECO:0000313" key="9">
    <source>
        <dbReference type="EMBL" id="MVN21301.1"/>
    </source>
</evidence>
<comment type="catalytic activity">
    <reaction evidence="7">
        <text>D-glycero-beta-D-manno-heptose 1-phosphate + ATP + H(+) = ADP-D-glycero-beta-D-manno-heptose + diphosphate</text>
        <dbReference type="Rhea" id="RHEA:27465"/>
        <dbReference type="ChEBI" id="CHEBI:15378"/>
        <dbReference type="ChEBI" id="CHEBI:30616"/>
        <dbReference type="ChEBI" id="CHEBI:33019"/>
        <dbReference type="ChEBI" id="CHEBI:59967"/>
        <dbReference type="ChEBI" id="CHEBI:61593"/>
        <dbReference type="EC" id="2.7.7.70"/>
    </reaction>
</comment>
<evidence type="ECO:0000256" key="7">
    <source>
        <dbReference type="ARBA" id="ARBA00047428"/>
    </source>
</evidence>
<keyword evidence="3 9" id="KW-0548">Nucleotidyltransferase</keyword>
<dbReference type="RefSeq" id="WP_157565518.1">
    <property type="nucleotide sequence ID" value="NZ_WPIK01000005.1"/>
</dbReference>
<dbReference type="InterPro" id="IPR014729">
    <property type="entry name" value="Rossmann-like_a/b/a_fold"/>
</dbReference>
<name>A0A7K1SVF3_9SPHI</name>
<dbReference type="Proteomes" id="UP000462014">
    <property type="component" value="Unassembled WGS sequence"/>
</dbReference>